<dbReference type="PANTHER" id="PTHR12202:SF0">
    <property type="entry name" value="ESF1 HOMOLOG"/>
    <property type="match status" value="1"/>
</dbReference>
<name>A0AAW2HAD6_9NEOP</name>
<evidence type="ECO:0000259" key="6">
    <source>
        <dbReference type="Pfam" id="PF08159"/>
    </source>
</evidence>
<feature type="compositionally biased region" description="Acidic residues" evidence="5">
    <location>
        <begin position="208"/>
        <end position="233"/>
    </location>
</feature>
<evidence type="ECO:0000256" key="3">
    <source>
        <dbReference type="ARBA" id="ARBA00023054"/>
    </source>
</evidence>
<dbReference type="GO" id="GO:0003723">
    <property type="term" value="F:RNA binding"/>
    <property type="evidence" value="ECO:0007669"/>
    <property type="project" value="TreeGrafter"/>
</dbReference>
<evidence type="ECO:0000256" key="5">
    <source>
        <dbReference type="SAM" id="MobiDB-lite"/>
    </source>
</evidence>
<dbReference type="Pfam" id="PF08159">
    <property type="entry name" value="NUC153"/>
    <property type="match status" value="1"/>
</dbReference>
<feature type="domain" description="ESF1 RRM" evidence="7">
    <location>
        <begin position="239"/>
        <end position="379"/>
    </location>
</feature>
<comment type="caution">
    <text evidence="8">The sequence shown here is derived from an EMBL/GenBank/DDBJ whole genome shotgun (WGS) entry which is preliminary data.</text>
</comment>
<feature type="compositionally biased region" description="Basic and acidic residues" evidence="5">
    <location>
        <begin position="130"/>
        <end position="141"/>
    </location>
</feature>
<feature type="compositionally biased region" description="Basic and acidic residues" evidence="5">
    <location>
        <begin position="610"/>
        <end position="627"/>
    </location>
</feature>
<feature type="domain" description="NUC153" evidence="6">
    <location>
        <begin position="654"/>
        <end position="682"/>
    </location>
</feature>
<dbReference type="InterPro" id="IPR056750">
    <property type="entry name" value="RRM_ESF1"/>
</dbReference>
<dbReference type="PANTHER" id="PTHR12202">
    <property type="entry name" value="ESF1 HOMOLOG"/>
    <property type="match status" value="1"/>
</dbReference>
<feature type="region of interest" description="Disordered" evidence="5">
    <location>
        <begin position="198"/>
        <end position="233"/>
    </location>
</feature>
<dbReference type="GO" id="GO:0005730">
    <property type="term" value="C:nucleolus"/>
    <property type="evidence" value="ECO:0007669"/>
    <property type="project" value="UniProtKB-SubCell"/>
</dbReference>
<dbReference type="AlphaFoldDB" id="A0AAW2HAD6"/>
<feature type="region of interest" description="Disordered" evidence="5">
    <location>
        <begin position="689"/>
        <end position="713"/>
    </location>
</feature>
<feature type="compositionally biased region" description="Acidic residues" evidence="5">
    <location>
        <begin position="96"/>
        <end position="116"/>
    </location>
</feature>
<organism evidence="8">
    <name type="scientific">Menopon gallinae</name>
    <name type="common">poultry shaft louse</name>
    <dbReference type="NCBI Taxonomy" id="328185"/>
    <lineage>
        <taxon>Eukaryota</taxon>
        <taxon>Metazoa</taxon>
        <taxon>Ecdysozoa</taxon>
        <taxon>Arthropoda</taxon>
        <taxon>Hexapoda</taxon>
        <taxon>Insecta</taxon>
        <taxon>Pterygota</taxon>
        <taxon>Neoptera</taxon>
        <taxon>Paraneoptera</taxon>
        <taxon>Psocodea</taxon>
        <taxon>Troctomorpha</taxon>
        <taxon>Phthiraptera</taxon>
        <taxon>Amblycera</taxon>
        <taxon>Menoponidae</taxon>
        <taxon>Menopon</taxon>
    </lineage>
</organism>
<feature type="region of interest" description="Disordered" evidence="5">
    <location>
        <begin position="506"/>
        <end position="642"/>
    </location>
</feature>
<feature type="compositionally biased region" description="Basic and acidic residues" evidence="5">
    <location>
        <begin position="535"/>
        <end position="548"/>
    </location>
</feature>
<dbReference type="GO" id="GO:0006364">
    <property type="term" value="P:rRNA processing"/>
    <property type="evidence" value="ECO:0007669"/>
    <property type="project" value="InterPro"/>
</dbReference>
<feature type="compositionally biased region" description="Basic and acidic residues" evidence="5">
    <location>
        <begin position="149"/>
        <end position="170"/>
    </location>
</feature>
<dbReference type="EMBL" id="JARGDH010000005">
    <property type="protein sequence ID" value="KAL0266630.1"/>
    <property type="molecule type" value="Genomic_DNA"/>
</dbReference>
<evidence type="ECO:0000256" key="2">
    <source>
        <dbReference type="ARBA" id="ARBA00009087"/>
    </source>
</evidence>
<gene>
    <name evidence="8" type="ORF">PYX00_009121</name>
</gene>
<feature type="compositionally biased region" description="Acidic residues" evidence="5">
    <location>
        <begin position="76"/>
        <end position="87"/>
    </location>
</feature>
<feature type="region of interest" description="Disordered" evidence="5">
    <location>
        <begin position="54"/>
        <end position="177"/>
    </location>
</feature>
<comment type="subcellular location">
    <subcellularLocation>
        <location evidence="1">Nucleus</location>
        <location evidence="1">Nucleolus</location>
    </subcellularLocation>
</comment>
<proteinExistence type="inferred from homology"/>
<dbReference type="EMBL" id="JARGDH010000005">
    <property type="protein sequence ID" value="KAL0266632.1"/>
    <property type="molecule type" value="Genomic_DNA"/>
</dbReference>
<dbReference type="InterPro" id="IPR039754">
    <property type="entry name" value="Esf1"/>
</dbReference>
<feature type="compositionally biased region" description="Basic and acidic residues" evidence="5">
    <location>
        <begin position="689"/>
        <end position="700"/>
    </location>
</feature>
<keyword evidence="3" id="KW-0175">Coiled coil</keyword>
<reference evidence="8" key="1">
    <citation type="journal article" date="2024" name="Gigascience">
        <title>Chromosome-level genome of the poultry shaft louse Menopon gallinae provides insight into the host-switching and adaptive evolution of parasitic lice.</title>
        <authorList>
            <person name="Xu Y."/>
            <person name="Ma L."/>
            <person name="Liu S."/>
            <person name="Liang Y."/>
            <person name="Liu Q."/>
            <person name="He Z."/>
            <person name="Tian L."/>
            <person name="Duan Y."/>
            <person name="Cai W."/>
            <person name="Li H."/>
            <person name="Song F."/>
        </authorList>
    </citation>
    <scope>NUCLEOTIDE SEQUENCE</scope>
    <source>
        <strain evidence="8">Cailab_2023a</strain>
    </source>
</reference>
<evidence type="ECO:0008006" key="9">
    <source>
        <dbReference type="Google" id="ProtNLM"/>
    </source>
</evidence>
<evidence type="ECO:0000256" key="4">
    <source>
        <dbReference type="ARBA" id="ARBA00023242"/>
    </source>
</evidence>
<dbReference type="EMBL" id="JARGDH010000005">
    <property type="protein sequence ID" value="KAL0266631.1"/>
    <property type="molecule type" value="Genomic_DNA"/>
</dbReference>
<feature type="compositionally biased region" description="Acidic residues" evidence="5">
    <location>
        <begin position="551"/>
        <end position="565"/>
    </location>
</feature>
<evidence type="ECO:0000256" key="1">
    <source>
        <dbReference type="ARBA" id="ARBA00004604"/>
    </source>
</evidence>
<accession>A0AAW2HAD6</accession>
<protein>
    <recommendedName>
        <fullName evidence="9">NUC153 domain-containing protein</fullName>
    </recommendedName>
</protein>
<feature type="compositionally biased region" description="Basic and acidic residues" evidence="5">
    <location>
        <begin position="586"/>
        <end position="602"/>
    </location>
</feature>
<dbReference type="InterPro" id="IPR012580">
    <property type="entry name" value="NUC153"/>
</dbReference>
<feature type="compositionally biased region" description="Basic and acidic residues" evidence="5">
    <location>
        <begin position="566"/>
        <end position="576"/>
    </location>
</feature>
<keyword evidence="4" id="KW-0539">Nucleus</keyword>
<feature type="compositionally biased region" description="Basic residues" evidence="5">
    <location>
        <begin position="628"/>
        <end position="638"/>
    </location>
</feature>
<evidence type="ECO:0000313" key="8">
    <source>
        <dbReference type="EMBL" id="KAL0266631.1"/>
    </source>
</evidence>
<sequence>MGGDMDEVTKDPRFAHIVKDARFRRLPKKHVKVTVDKRFQSMFTDKKFQIKCHVDKRGRPLDIGASEDLKRYYDLSDSDEESEDSENKEDNVKESAEDDDGVENEEEEENDDDDIDKEEKVDESSDAESGNEKDDSESKSKKGEKKLKKGGESHDSKVEKSVDEIKDSGKLKKNQKDKKLLTAEIKRKLRNKKIDYARGEGKLLSESSSEEESEAEESDYEEHDWGELDNDAETTEEATNRLAICNMDWDRIKAVDLMVLFHSFLPAGGLIHSVTIYPSDFGMQRMKEEEENGPIELKELKTENEDEEMDREHMEKLRKYQLNRLKYYYAIMVCDTKETANSLYKECDGLEYECSAVKLDLRFVPDDTTFDQEPKDTCTSLPDLSTYRPRLFQTTALTRSKVELTWDENDPDREELVRSVHSGNIDEDKLKEYLAYSSSEDDDYEDAKILINDAAGKPETEQSSIDKYKSLLADIESNEAKKKNNEVNLEVTWNLKLENKANEMVKEKLKDKDNMTPFEQYIDKKREKKKKKKQERLTQIEEQKKGSDESAFSDDDIPSDVDLDDPYFKEELDQMKTKKKKKKSRKVEEPETEEQKQKKAELELLMLDDNQDKHFSLKKIEESENTSKKKFKKGKKRKAEPEVPVDDFKIDVNDERFSALYTSHHFNIDPTDPQYKPTKATKELIEEKLRRRREMDERGGKSQKLAENGKHKNTELNVLVKNIKKNTAELRRVN</sequence>
<dbReference type="EMBL" id="JARGDH010000005">
    <property type="protein sequence ID" value="KAL0266633.1"/>
    <property type="molecule type" value="Genomic_DNA"/>
</dbReference>
<evidence type="ECO:0000259" key="7">
    <source>
        <dbReference type="Pfam" id="PF25121"/>
    </source>
</evidence>
<comment type="similarity">
    <text evidence="2">Belongs to the ESF1 family.</text>
</comment>
<dbReference type="Pfam" id="PF25121">
    <property type="entry name" value="RRM_ESF1"/>
    <property type="match status" value="1"/>
</dbReference>